<dbReference type="Gene3D" id="3.30.430.20">
    <property type="entry name" value="Gnk2 domain, C-X8-C-X2-C motif"/>
    <property type="match status" value="1"/>
</dbReference>
<dbReference type="EMBL" id="JARKNE010000010">
    <property type="protein sequence ID" value="KAK5792043.1"/>
    <property type="molecule type" value="Genomic_DNA"/>
</dbReference>
<keyword evidence="2" id="KW-0677">Repeat</keyword>
<evidence type="ECO:0000313" key="5">
    <source>
        <dbReference type="EMBL" id="KAK5792043.1"/>
    </source>
</evidence>
<evidence type="ECO:0000256" key="3">
    <source>
        <dbReference type="SAM" id="SignalP"/>
    </source>
</evidence>
<feature type="domain" description="Gnk2-homologous" evidence="4">
    <location>
        <begin position="30"/>
        <end position="129"/>
    </location>
</feature>
<proteinExistence type="predicted"/>
<dbReference type="PROSITE" id="PS51473">
    <property type="entry name" value="GNK2"/>
    <property type="match status" value="1"/>
</dbReference>
<evidence type="ECO:0000256" key="1">
    <source>
        <dbReference type="ARBA" id="ARBA00022729"/>
    </source>
</evidence>
<name>A0ABR0NAM7_GOSAR</name>
<evidence type="ECO:0000256" key="2">
    <source>
        <dbReference type="ARBA" id="ARBA00022737"/>
    </source>
</evidence>
<accession>A0ABR0NAM7</accession>
<feature type="signal peptide" evidence="3">
    <location>
        <begin position="1"/>
        <end position="26"/>
    </location>
</feature>
<protein>
    <recommendedName>
        <fullName evidence="4">Gnk2-homologous domain-containing protein</fullName>
    </recommendedName>
</protein>
<organism evidence="5 6">
    <name type="scientific">Gossypium arboreum</name>
    <name type="common">Tree cotton</name>
    <name type="synonym">Gossypium nanking</name>
    <dbReference type="NCBI Taxonomy" id="29729"/>
    <lineage>
        <taxon>Eukaryota</taxon>
        <taxon>Viridiplantae</taxon>
        <taxon>Streptophyta</taxon>
        <taxon>Embryophyta</taxon>
        <taxon>Tracheophyta</taxon>
        <taxon>Spermatophyta</taxon>
        <taxon>Magnoliopsida</taxon>
        <taxon>eudicotyledons</taxon>
        <taxon>Gunneridae</taxon>
        <taxon>Pentapetalae</taxon>
        <taxon>rosids</taxon>
        <taxon>malvids</taxon>
        <taxon>Malvales</taxon>
        <taxon>Malvaceae</taxon>
        <taxon>Malvoideae</taxon>
        <taxon>Gossypium</taxon>
    </lineage>
</organism>
<keyword evidence="1 3" id="KW-0732">Signal</keyword>
<gene>
    <name evidence="5" type="ORF">PVK06_033157</name>
</gene>
<dbReference type="CDD" id="cd23509">
    <property type="entry name" value="Gnk2-like"/>
    <property type="match status" value="1"/>
</dbReference>
<dbReference type="Pfam" id="PF01657">
    <property type="entry name" value="Stress-antifung"/>
    <property type="match status" value="1"/>
</dbReference>
<evidence type="ECO:0000259" key="4">
    <source>
        <dbReference type="PROSITE" id="PS51473"/>
    </source>
</evidence>
<dbReference type="InterPro" id="IPR002902">
    <property type="entry name" value="GNK2"/>
</dbReference>
<dbReference type="PANTHER" id="PTHR32099">
    <property type="entry name" value="CYSTEINE-RICH REPEAT SECRETORY PROTEIN"/>
    <property type="match status" value="1"/>
</dbReference>
<comment type="caution">
    <text evidence="5">The sequence shown here is derived from an EMBL/GenBank/DDBJ whole genome shotgun (WGS) entry which is preliminary data.</text>
</comment>
<dbReference type="InterPro" id="IPR038408">
    <property type="entry name" value="GNK2_sf"/>
</dbReference>
<reference evidence="5 6" key="1">
    <citation type="submission" date="2023-03" db="EMBL/GenBank/DDBJ databases">
        <title>WGS of Gossypium arboreum.</title>
        <authorList>
            <person name="Yu D."/>
        </authorList>
    </citation>
    <scope>NUCLEOTIDE SEQUENCE [LARGE SCALE GENOMIC DNA]</scope>
    <source>
        <tissue evidence="5">Leaf</tissue>
    </source>
</reference>
<dbReference type="PANTHER" id="PTHR32099:SF42">
    <property type="entry name" value="CYSTEINE-RICH RECEPTOR-LIKE PROTEIN KINASE 9-RELATED"/>
    <property type="match status" value="1"/>
</dbReference>
<keyword evidence="6" id="KW-1185">Reference proteome</keyword>
<sequence>MHLSTVSINLLLLVIVLSVLSSTSESQQPTYLYHDCPNTTTFSINSTYQANRGTVLSSLSYNSTRGDGFYNTTAGSIPDTVYSLSLCRGDLCQACVTFATTDISQRCPNQTRAVVWLDECLLRYSDQYDTRINTSFPL</sequence>
<feature type="chain" id="PRO_5046772488" description="Gnk2-homologous domain-containing protein" evidence="3">
    <location>
        <begin position="27"/>
        <end position="138"/>
    </location>
</feature>
<dbReference type="Proteomes" id="UP001358586">
    <property type="component" value="Chromosome 10"/>
</dbReference>
<evidence type="ECO:0000313" key="6">
    <source>
        <dbReference type="Proteomes" id="UP001358586"/>
    </source>
</evidence>